<protein>
    <submittedName>
        <fullName evidence="3">Uncharacterized protein</fullName>
    </submittedName>
</protein>
<organism evidence="3 4">
    <name type="scientific">Panicum virgatum</name>
    <name type="common">Blackwell switchgrass</name>
    <dbReference type="NCBI Taxonomy" id="38727"/>
    <lineage>
        <taxon>Eukaryota</taxon>
        <taxon>Viridiplantae</taxon>
        <taxon>Streptophyta</taxon>
        <taxon>Embryophyta</taxon>
        <taxon>Tracheophyta</taxon>
        <taxon>Spermatophyta</taxon>
        <taxon>Magnoliopsida</taxon>
        <taxon>Liliopsida</taxon>
        <taxon>Poales</taxon>
        <taxon>Poaceae</taxon>
        <taxon>PACMAD clade</taxon>
        <taxon>Panicoideae</taxon>
        <taxon>Panicodae</taxon>
        <taxon>Paniceae</taxon>
        <taxon>Panicinae</taxon>
        <taxon>Panicum</taxon>
        <taxon>Panicum sect. Hiantes</taxon>
    </lineage>
</organism>
<evidence type="ECO:0000256" key="2">
    <source>
        <dbReference type="SAM" id="SignalP"/>
    </source>
</evidence>
<dbReference type="Proteomes" id="UP000823388">
    <property type="component" value="Chromosome 5K"/>
</dbReference>
<feature type="compositionally biased region" description="Basic and acidic residues" evidence="1">
    <location>
        <begin position="129"/>
        <end position="143"/>
    </location>
</feature>
<feature type="region of interest" description="Disordered" evidence="1">
    <location>
        <begin position="74"/>
        <end position="143"/>
    </location>
</feature>
<proteinExistence type="predicted"/>
<keyword evidence="2" id="KW-0732">Signal</keyword>
<gene>
    <name evidence="3" type="ORF">PVAP13_5KG694566</name>
</gene>
<reference evidence="3" key="1">
    <citation type="submission" date="2020-05" db="EMBL/GenBank/DDBJ databases">
        <title>WGS assembly of Panicum virgatum.</title>
        <authorList>
            <person name="Lovell J.T."/>
            <person name="Jenkins J."/>
            <person name="Shu S."/>
            <person name="Juenger T.E."/>
            <person name="Schmutz J."/>
        </authorList>
    </citation>
    <scope>NUCLEOTIDE SEQUENCE</scope>
    <source>
        <strain evidence="3">AP13</strain>
    </source>
</reference>
<feature type="signal peptide" evidence="2">
    <location>
        <begin position="1"/>
        <end position="29"/>
    </location>
</feature>
<dbReference type="EMBL" id="CM029045">
    <property type="protein sequence ID" value="KAG2602517.1"/>
    <property type="molecule type" value="Genomic_DNA"/>
</dbReference>
<name>A0A8T0SWM0_PANVG</name>
<evidence type="ECO:0000256" key="1">
    <source>
        <dbReference type="SAM" id="MobiDB-lite"/>
    </source>
</evidence>
<evidence type="ECO:0000313" key="3">
    <source>
        <dbReference type="EMBL" id="KAG2602517.1"/>
    </source>
</evidence>
<comment type="caution">
    <text evidence="3">The sequence shown here is derived from an EMBL/GenBank/DDBJ whole genome shotgun (WGS) entry which is preliminary data.</text>
</comment>
<evidence type="ECO:0000313" key="4">
    <source>
        <dbReference type="Proteomes" id="UP000823388"/>
    </source>
</evidence>
<feature type="chain" id="PRO_5035829751" evidence="2">
    <location>
        <begin position="30"/>
        <end position="143"/>
    </location>
</feature>
<keyword evidence="4" id="KW-1185">Reference proteome</keyword>
<accession>A0A8T0SWM0</accession>
<dbReference type="AlphaFoldDB" id="A0A8T0SWM0"/>
<feature type="region of interest" description="Disordered" evidence="1">
    <location>
        <begin position="36"/>
        <end position="60"/>
    </location>
</feature>
<feature type="compositionally biased region" description="Low complexity" evidence="1">
    <location>
        <begin position="96"/>
        <end position="106"/>
    </location>
</feature>
<sequence length="143" mass="15350">MTVWGPHVSFSFNLRCFFFLLPPTPGLVARPHRTPLVAARPPRNPSRRTAAHGGGGGAARVRVLREDGVAAGVMRRRPARPSARGLQGSRRQQCSGPRPRAPAACRARGDGGGGAEDAEEDDEVVGRAAGEDPRRGMERGRRR</sequence>